<keyword evidence="2 3" id="KW-0443">Lipid metabolism</keyword>
<dbReference type="PROSITE" id="PS51635">
    <property type="entry name" value="PNPLA"/>
    <property type="match status" value="1"/>
</dbReference>
<comment type="caution">
    <text evidence="5">The sequence shown here is derived from an EMBL/GenBank/DDBJ whole genome shotgun (WGS) entry which is preliminary data.</text>
</comment>
<dbReference type="EMBL" id="JAVRHK010000005">
    <property type="protein sequence ID" value="MDT0676676.1"/>
    <property type="molecule type" value="Genomic_DNA"/>
</dbReference>
<reference evidence="5 6" key="1">
    <citation type="submission" date="2023-09" db="EMBL/GenBank/DDBJ databases">
        <authorList>
            <person name="Rey-Velasco X."/>
        </authorList>
    </citation>
    <scope>NUCLEOTIDE SEQUENCE [LARGE SCALE GENOMIC DNA]</scope>
    <source>
        <strain evidence="5 6">F117</strain>
    </source>
</reference>
<feature type="short sequence motif" description="GXSXG" evidence="3">
    <location>
        <begin position="50"/>
        <end position="54"/>
    </location>
</feature>
<protein>
    <submittedName>
        <fullName evidence="5">Patatin-like phospholipase family protein</fullName>
    </submittedName>
</protein>
<feature type="short sequence motif" description="GXGXXG" evidence="3">
    <location>
        <begin position="11"/>
        <end position="16"/>
    </location>
</feature>
<dbReference type="Pfam" id="PF01734">
    <property type="entry name" value="Patatin"/>
    <property type="match status" value="1"/>
</dbReference>
<organism evidence="5 6">
    <name type="scientific">Autumnicola musiva</name>
    <dbReference type="NCBI Taxonomy" id="3075589"/>
    <lineage>
        <taxon>Bacteria</taxon>
        <taxon>Pseudomonadati</taxon>
        <taxon>Bacteroidota</taxon>
        <taxon>Flavobacteriia</taxon>
        <taxon>Flavobacteriales</taxon>
        <taxon>Flavobacteriaceae</taxon>
        <taxon>Autumnicola</taxon>
    </lineage>
</organism>
<dbReference type="Proteomes" id="UP001262582">
    <property type="component" value="Unassembled WGS sequence"/>
</dbReference>
<keyword evidence="6" id="KW-1185">Reference proteome</keyword>
<comment type="similarity">
    <text evidence="1">Belongs to the patatin family.</text>
</comment>
<feature type="domain" description="PNPLA" evidence="4">
    <location>
        <begin position="7"/>
        <end position="206"/>
    </location>
</feature>
<feature type="active site" description="Nucleophile" evidence="3">
    <location>
        <position position="52"/>
    </location>
</feature>
<dbReference type="InterPro" id="IPR002641">
    <property type="entry name" value="PNPLA_dom"/>
</dbReference>
<dbReference type="InterPro" id="IPR016035">
    <property type="entry name" value="Acyl_Trfase/lysoPLipase"/>
</dbReference>
<gene>
    <name evidence="5" type="ORF">RM539_08790</name>
</gene>
<evidence type="ECO:0000313" key="5">
    <source>
        <dbReference type="EMBL" id="MDT0676676.1"/>
    </source>
</evidence>
<dbReference type="RefSeq" id="WP_311503021.1">
    <property type="nucleotide sequence ID" value="NZ_JAVRHK010000005.1"/>
</dbReference>
<dbReference type="PANTHER" id="PTHR32176:SF92">
    <property type="entry name" value="XYLOSE ISOMERASE"/>
    <property type="match status" value="1"/>
</dbReference>
<evidence type="ECO:0000256" key="3">
    <source>
        <dbReference type="PROSITE-ProRule" id="PRU01161"/>
    </source>
</evidence>
<accession>A0ABU3D568</accession>
<feature type="active site" description="Proton acceptor" evidence="3">
    <location>
        <position position="193"/>
    </location>
</feature>
<feature type="short sequence motif" description="DGA/G" evidence="3">
    <location>
        <begin position="193"/>
        <end position="195"/>
    </location>
</feature>
<evidence type="ECO:0000256" key="1">
    <source>
        <dbReference type="ARBA" id="ARBA00010240"/>
    </source>
</evidence>
<name>A0ABU3D568_9FLAO</name>
<evidence type="ECO:0000256" key="2">
    <source>
        <dbReference type="ARBA" id="ARBA00023098"/>
    </source>
</evidence>
<proteinExistence type="inferred from homology"/>
<sequence>MKKIRILSIDGGGIRGILPGTIVTYLEEQIRHKTGNATAHIGEYFDFLSGTSTGGILSLIYLCPGEDKKYKFSAKDALDLYLKLGGEIFDIDLRQKIESMGGICDEKYEANNLEEALEEYFGKKTLNDVLKPCLISSYDIRNRKAHFFTSLDAESDIYNYQLKDVARATSAAPTFFEPVRIKSLYGTPHALVDGGVFANNPTLCAYAEARNIQFSKVLDNPEKPNKPSAKDMLIVSVGTGSVKQPYPYEDYKDAGVLKWINPLIDIMMTGNSETVDYQLKKIYDTLAVEDCEDYYRIQPQLIHADSAMDNAKPGNLKVLHEDGLAAVEKHKEQLDEIVQKLISNH</sequence>
<dbReference type="PANTHER" id="PTHR32176">
    <property type="entry name" value="XYLOSE ISOMERASE"/>
    <property type="match status" value="1"/>
</dbReference>
<evidence type="ECO:0000313" key="6">
    <source>
        <dbReference type="Proteomes" id="UP001262582"/>
    </source>
</evidence>
<keyword evidence="3" id="KW-0442">Lipid degradation</keyword>
<dbReference type="Gene3D" id="3.40.1090.10">
    <property type="entry name" value="Cytosolic phospholipase A2 catalytic domain"/>
    <property type="match status" value="1"/>
</dbReference>
<evidence type="ECO:0000259" key="4">
    <source>
        <dbReference type="PROSITE" id="PS51635"/>
    </source>
</evidence>
<keyword evidence="3" id="KW-0378">Hydrolase</keyword>
<dbReference type="SUPFAM" id="SSF52151">
    <property type="entry name" value="FabD/lysophospholipase-like"/>
    <property type="match status" value="1"/>
</dbReference>